<dbReference type="AlphaFoldDB" id="A0A3D9IUC3"/>
<name>A0A3D9IUC3_9BACL</name>
<evidence type="ECO:0000313" key="1">
    <source>
        <dbReference type="EMBL" id="RED65295.1"/>
    </source>
</evidence>
<protein>
    <submittedName>
        <fullName evidence="1">Uncharacterized protein</fullName>
    </submittedName>
</protein>
<proteinExistence type="predicted"/>
<reference evidence="1 2" key="1">
    <citation type="submission" date="2018-07" db="EMBL/GenBank/DDBJ databases">
        <title>Genomic Encyclopedia of Type Strains, Phase III (KMG-III): the genomes of soil and plant-associated and newly described type strains.</title>
        <authorList>
            <person name="Whitman W."/>
        </authorList>
    </citation>
    <scope>NUCLEOTIDE SEQUENCE [LARGE SCALE GENOMIC DNA]</scope>
    <source>
        <strain evidence="1 2">CECT 7287</strain>
    </source>
</reference>
<evidence type="ECO:0000313" key="2">
    <source>
        <dbReference type="Proteomes" id="UP000256977"/>
    </source>
</evidence>
<dbReference type="Proteomes" id="UP000256977">
    <property type="component" value="Unassembled WGS sequence"/>
</dbReference>
<accession>A0A3D9IUC3</accession>
<sequence length="102" mass="11973">MRKQKPMSFDELLKDLQGQKTIQEDPNHISLGKLFNEAFISRHSNSASFDELLEKGNFQAKTWEDIDNILEELLDRHIARETDFANWKAMLDTATREYNEKS</sequence>
<gene>
    <name evidence="1" type="ORF">DFP98_12044</name>
</gene>
<comment type="caution">
    <text evidence="1">The sequence shown here is derived from an EMBL/GenBank/DDBJ whole genome shotgun (WGS) entry which is preliminary data.</text>
</comment>
<keyword evidence="2" id="KW-1185">Reference proteome</keyword>
<dbReference type="EMBL" id="QRDZ01000020">
    <property type="protein sequence ID" value="RED65295.1"/>
    <property type="molecule type" value="Genomic_DNA"/>
</dbReference>
<organism evidence="1 2">
    <name type="scientific">Cohnella phaseoli</name>
    <dbReference type="NCBI Taxonomy" id="456490"/>
    <lineage>
        <taxon>Bacteria</taxon>
        <taxon>Bacillati</taxon>
        <taxon>Bacillota</taxon>
        <taxon>Bacilli</taxon>
        <taxon>Bacillales</taxon>
        <taxon>Paenibacillaceae</taxon>
        <taxon>Cohnella</taxon>
    </lineage>
</organism>